<dbReference type="InterPro" id="IPR036264">
    <property type="entry name" value="Bact_exopeptidase_dim_dom"/>
</dbReference>
<dbReference type="SUPFAM" id="SSF53187">
    <property type="entry name" value="Zn-dependent exopeptidases"/>
    <property type="match status" value="1"/>
</dbReference>
<dbReference type="NCBIfam" id="TIGR01891">
    <property type="entry name" value="amidohydrolases"/>
    <property type="match status" value="1"/>
</dbReference>
<dbReference type="Pfam" id="PF07687">
    <property type="entry name" value="M20_dimer"/>
    <property type="match status" value="1"/>
</dbReference>
<dbReference type="Proteomes" id="UP000724874">
    <property type="component" value="Unassembled WGS sequence"/>
</dbReference>
<dbReference type="Pfam" id="PF01546">
    <property type="entry name" value="Peptidase_M20"/>
    <property type="match status" value="1"/>
</dbReference>
<evidence type="ECO:0000259" key="3">
    <source>
        <dbReference type="Pfam" id="PF07687"/>
    </source>
</evidence>
<dbReference type="EMBL" id="JADNYJ010000019">
    <property type="protein sequence ID" value="KAF8906232.1"/>
    <property type="molecule type" value="Genomic_DNA"/>
</dbReference>
<dbReference type="AlphaFoldDB" id="A0A9P5NRN1"/>
<proteinExistence type="inferred from homology"/>
<accession>A0A9P5NRN1</accession>
<dbReference type="OrthoDB" id="6119954at2759"/>
<evidence type="ECO:0000313" key="4">
    <source>
        <dbReference type="EMBL" id="KAF8906232.1"/>
    </source>
</evidence>
<sequence length="508" mass="54766">MDHQEVQTGCFGYLLARKARSKAPRNAQAAFRGDHPQMASRADVHQNPSPLGVAEKTDEIKYYSPCCCFSFGSESERWIEQEVPPSYSPTVISASTDDNSVATIVERTLDKESRKLRVLSLKIHDHPELMFNEKYAHDTLTNFMEQNGFKVIRRYLGLDTAWRAEYAQGKGGRVIGINSEMDALAGMGHACGHNLIAISGVGVAIALKAALEAQPNISAKIILLGTPAEEGGGGKVILLEGGAYEEMDACLMCHPSTGPPRSTNIGSSNAMQSIVVEYFGHSAHAGGAPWEGTNALDAAFIAYSGISMLRQQIKPDHRVHGVVEGKNWLPNVIPDYAKMHWLARAPTSSELIPFVKRVRNCLEAAAIATGCKIKITVENAYFDLHQNSVLAQGFADIVGSRYGLEATSDSTTASTDFGNVSYGPPYPFAALPALHPSFAIPTVPNGGNHTPAFATAARSEAAHTATITIAKGLALTAYRVLTDEGFFTRVKASFEQGKAADDKQHSRF</sequence>
<evidence type="ECO:0000256" key="1">
    <source>
        <dbReference type="ARBA" id="ARBA00006247"/>
    </source>
</evidence>
<dbReference type="Gene3D" id="3.30.70.360">
    <property type="match status" value="1"/>
</dbReference>
<dbReference type="PANTHER" id="PTHR30575">
    <property type="entry name" value="PEPTIDASE M20"/>
    <property type="match status" value="1"/>
</dbReference>
<dbReference type="SUPFAM" id="SSF55031">
    <property type="entry name" value="Bacterial exopeptidase dimerisation domain"/>
    <property type="match status" value="1"/>
</dbReference>
<dbReference type="PANTHER" id="PTHR30575:SF0">
    <property type="entry name" value="XAA-ARG DIPEPTIDASE"/>
    <property type="match status" value="1"/>
</dbReference>
<reference evidence="4" key="1">
    <citation type="submission" date="2020-11" db="EMBL/GenBank/DDBJ databases">
        <authorList>
            <consortium name="DOE Joint Genome Institute"/>
            <person name="Ahrendt S."/>
            <person name="Riley R."/>
            <person name="Andreopoulos W."/>
            <person name="LaButti K."/>
            <person name="Pangilinan J."/>
            <person name="Ruiz-duenas F.J."/>
            <person name="Barrasa J.M."/>
            <person name="Sanchez-Garcia M."/>
            <person name="Camarero S."/>
            <person name="Miyauchi S."/>
            <person name="Serrano A."/>
            <person name="Linde D."/>
            <person name="Babiker R."/>
            <person name="Drula E."/>
            <person name="Ayuso-Fernandez I."/>
            <person name="Pacheco R."/>
            <person name="Padilla G."/>
            <person name="Ferreira P."/>
            <person name="Barriuso J."/>
            <person name="Kellner H."/>
            <person name="Castanera R."/>
            <person name="Alfaro M."/>
            <person name="Ramirez L."/>
            <person name="Pisabarro A.G."/>
            <person name="Kuo A."/>
            <person name="Tritt A."/>
            <person name="Lipzen A."/>
            <person name="He G."/>
            <person name="Yan M."/>
            <person name="Ng V."/>
            <person name="Cullen D."/>
            <person name="Martin F."/>
            <person name="Rosso M.-N."/>
            <person name="Henrissat B."/>
            <person name="Hibbett D."/>
            <person name="Martinez A.T."/>
            <person name="Grigoriev I.V."/>
        </authorList>
    </citation>
    <scope>NUCLEOTIDE SEQUENCE</scope>
    <source>
        <strain evidence="4">AH 44721</strain>
    </source>
</reference>
<protein>
    <recommendedName>
        <fullName evidence="3">Peptidase M20 dimerisation domain-containing protein</fullName>
    </recommendedName>
</protein>
<dbReference type="InterPro" id="IPR002933">
    <property type="entry name" value="Peptidase_M20"/>
</dbReference>
<gene>
    <name evidence="4" type="ORF">CPB84DRAFT_1844490</name>
</gene>
<name>A0A9P5NRN1_GYMJU</name>
<keyword evidence="5" id="KW-1185">Reference proteome</keyword>
<dbReference type="InterPro" id="IPR011650">
    <property type="entry name" value="Peptidase_M20_dimer"/>
</dbReference>
<evidence type="ECO:0000313" key="5">
    <source>
        <dbReference type="Proteomes" id="UP000724874"/>
    </source>
</evidence>
<evidence type="ECO:0000256" key="2">
    <source>
        <dbReference type="SAM" id="MobiDB-lite"/>
    </source>
</evidence>
<dbReference type="GO" id="GO:0016805">
    <property type="term" value="F:dipeptidase activity"/>
    <property type="evidence" value="ECO:0007669"/>
    <property type="project" value="TreeGrafter"/>
</dbReference>
<dbReference type="CDD" id="cd05672">
    <property type="entry name" value="M20_ACY1L2-like"/>
    <property type="match status" value="1"/>
</dbReference>
<comment type="similarity">
    <text evidence="1">Belongs to the peptidase M20A family.</text>
</comment>
<dbReference type="Gene3D" id="3.40.630.10">
    <property type="entry name" value="Zn peptidases"/>
    <property type="match status" value="1"/>
</dbReference>
<feature type="domain" description="Peptidase M20 dimerisation" evidence="3">
    <location>
        <begin position="275"/>
        <end position="366"/>
    </location>
</feature>
<feature type="region of interest" description="Disordered" evidence="2">
    <location>
        <begin position="32"/>
        <end position="51"/>
    </location>
</feature>
<comment type="caution">
    <text evidence="4">The sequence shown here is derived from an EMBL/GenBank/DDBJ whole genome shotgun (WGS) entry which is preliminary data.</text>
</comment>
<dbReference type="FunFam" id="3.30.70.360:FF:000004">
    <property type="entry name" value="Peptidase M20 domain-containing protein 2"/>
    <property type="match status" value="1"/>
</dbReference>
<dbReference type="InterPro" id="IPR052030">
    <property type="entry name" value="Peptidase_M20/M20A_hydrolases"/>
</dbReference>
<dbReference type="InterPro" id="IPR017439">
    <property type="entry name" value="Amidohydrolase"/>
</dbReference>
<organism evidence="4 5">
    <name type="scientific">Gymnopilus junonius</name>
    <name type="common">Spectacular rustgill mushroom</name>
    <name type="synonym">Gymnopilus spectabilis subsp. junonius</name>
    <dbReference type="NCBI Taxonomy" id="109634"/>
    <lineage>
        <taxon>Eukaryota</taxon>
        <taxon>Fungi</taxon>
        <taxon>Dikarya</taxon>
        <taxon>Basidiomycota</taxon>
        <taxon>Agaricomycotina</taxon>
        <taxon>Agaricomycetes</taxon>
        <taxon>Agaricomycetidae</taxon>
        <taxon>Agaricales</taxon>
        <taxon>Agaricineae</taxon>
        <taxon>Hymenogastraceae</taxon>
        <taxon>Gymnopilus</taxon>
    </lineage>
</organism>